<proteinExistence type="predicted"/>
<evidence type="ECO:0000313" key="3">
    <source>
        <dbReference type="Proteomes" id="UP000289323"/>
    </source>
</evidence>
<organism evidence="2 3">
    <name type="scientific">Thermothielavioides terrestris</name>
    <dbReference type="NCBI Taxonomy" id="2587410"/>
    <lineage>
        <taxon>Eukaryota</taxon>
        <taxon>Fungi</taxon>
        <taxon>Dikarya</taxon>
        <taxon>Ascomycota</taxon>
        <taxon>Pezizomycotina</taxon>
        <taxon>Sordariomycetes</taxon>
        <taxon>Sordariomycetidae</taxon>
        <taxon>Sordariales</taxon>
        <taxon>Chaetomiaceae</taxon>
        <taxon>Thermothielavioides</taxon>
    </lineage>
</organism>
<protein>
    <submittedName>
        <fullName evidence="2">1eac54b2-0dd2-4503-90ad-c1fafcc4e0ea</fullName>
    </submittedName>
</protein>
<evidence type="ECO:0000313" key="2">
    <source>
        <dbReference type="EMBL" id="SPQ27509.1"/>
    </source>
</evidence>
<dbReference type="Pfam" id="PF23151">
    <property type="entry name" value="NuiA_2"/>
    <property type="match status" value="1"/>
</dbReference>
<feature type="region of interest" description="Disordered" evidence="1">
    <location>
        <begin position="1"/>
        <end position="64"/>
    </location>
</feature>
<dbReference type="EMBL" id="OUUZ01000019">
    <property type="protein sequence ID" value="SPQ27509.1"/>
    <property type="molecule type" value="Genomic_DNA"/>
</dbReference>
<evidence type="ECO:0000256" key="1">
    <source>
        <dbReference type="SAM" id="MobiDB-lite"/>
    </source>
</evidence>
<gene>
    <name evidence="2" type="ORF">TT172_LOCUS9928</name>
</gene>
<dbReference type="Proteomes" id="UP000289323">
    <property type="component" value="Unassembled WGS sequence"/>
</dbReference>
<accession>A0A3S4BBS2</accession>
<sequence length="195" mass="21227">MTSSSAADNNNNNNNNNNSADQAYLAFLDKANEDPAKGSSSVSAAATGSENMTPKAEGRGFRTTQAGVEVPAPLARLCARDVFYVSDADEPFEPVAIRWEDDAGRGLPDEEEFARLIEHWDPENAEIEILDPVDWDRHGLYKEVIDAVREAGQGNDVRVYRVNREGVKAEYWVVTTEGKGKGAKLVGVKALAVES</sequence>
<name>A0A3S4BBS2_9PEZI</name>
<feature type="compositionally biased region" description="Low complexity" evidence="1">
    <location>
        <begin position="37"/>
        <end position="49"/>
    </location>
</feature>
<reference evidence="2 3" key="1">
    <citation type="submission" date="2018-04" db="EMBL/GenBank/DDBJ databases">
        <authorList>
            <person name="Huttner S."/>
            <person name="Dainat J."/>
        </authorList>
    </citation>
    <scope>NUCLEOTIDE SEQUENCE [LARGE SCALE GENOMIC DNA]</scope>
</reference>
<feature type="compositionally biased region" description="Low complexity" evidence="1">
    <location>
        <begin position="9"/>
        <end position="18"/>
    </location>
</feature>
<dbReference type="AlphaFoldDB" id="A0A3S4BBS2"/>
<dbReference type="InterPro" id="IPR056539">
    <property type="entry name" value="NuiA-like"/>
</dbReference>
<dbReference type="PANTHER" id="PTHR42093">
    <property type="match status" value="1"/>
</dbReference>
<dbReference type="PANTHER" id="PTHR42093:SF1">
    <property type="match status" value="1"/>
</dbReference>